<name>A0A8D8MJE3_CULPI</name>
<reference evidence="1" key="1">
    <citation type="submission" date="2021-05" db="EMBL/GenBank/DDBJ databases">
        <authorList>
            <person name="Alioto T."/>
            <person name="Alioto T."/>
            <person name="Gomez Garrido J."/>
        </authorList>
    </citation>
    <scope>NUCLEOTIDE SEQUENCE</scope>
</reference>
<dbReference type="EMBL" id="HBUE01203102">
    <property type="protein sequence ID" value="CAG6530797.1"/>
    <property type="molecule type" value="Transcribed_RNA"/>
</dbReference>
<proteinExistence type="predicted"/>
<dbReference type="EMBL" id="HBUE01309293">
    <property type="protein sequence ID" value="CAG6582631.1"/>
    <property type="molecule type" value="Transcribed_RNA"/>
</dbReference>
<dbReference type="AlphaFoldDB" id="A0A8D8MJE3"/>
<protein>
    <submittedName>
        <fullName evidence="1">(northern house mosquito) hypothetical protein</fullName>
    </submittedName>
</protein>
<organism evidence="1">
    <name type="scientific">Culex pipiens</name>
    <name type="common">House mosquito</name>
    <dbReference type="NCBI Taxonomy" id="7175"/>
    <lineage>
        <taxon>Eukaryota</taxon>
        <taxon>Metazoa</taxon>
        <taxon>Ecdysozoa</taxon>
        <taxon>Arthropoda</taxon>
        <taxon>Hexapoda</taxon>
        <taxon>Insecta</taxon>
        <taxon>Pterygota</taxon>
        <taxon>Neoptera</taxon>
        <taxon>Endopterygota</taxon>
        <taxon>Diptera</taxon>
        <taxon>Nematocera</taxon>
        <taxon>Culicoidea</taxon>
        <taxon>Culicidae</taxon>
        <taxon>Culicinae</taxon>
        <taxon>Culicini</taxon>
        <taxon>Culex</taxon>
        <taxon>Culex</taxon>
    </lineage>
</organism>
<evidence type="ECO:0000313" key="1">
    <source>
        <dbReference type="EMBL" id="CAG6530797.1"/>
    </source>
</evidence>
<sequence length="110" mass="12827">MMLKHHKTQQQSLRKRVRWSIIALKFYFAKRFIIKSYLKVVIAIILMQLKKLNFPPQIETNSKVSLHCFALTSSRLFSLGRGSVSFEKAASWVQNRDGNGVIKCDNMTFY</sequence>
<accession>A0A8D8MJE3</accession>